<dbReference type="InterPro" id="IPR050300">
    <property type="entry name" value="GDXG_lipolytic_enzyme"/>
</dbReference>
<evidence type="ECO:0000256" key="2">
    <source>
        <dbReference type="SAM" id="Phobius"/>
    </source>
</evidence>
<dbReference type="STRING" id="81824.A9V1W9"/>
<dbReference type="InParanoid" id="A9V1W9"/>
<dbReference type="PANTHER" id="PTHR48081:SF33">
    <property type="entry name" value="KYNURENINE FORMAMIDASE"/>
    <property type="match status" value="1"/>
</dbReference>
<evidence type="ECO:0000256" key="1">
    <source>
        <dbReference type="ARBA" id="ARBA00022801"/>
    </source>
</evidence>
<name>A9V1W9_MONBE</name>
<evidence type="ECO:0000259" key="3">
    <source>
        <dbReference type="Pfam" id="PF20434"/>
    </source>
</evidence>
<dbReference type="InterPro" id="IPR049492">
    <property type="entry name" value="BD-FAE-like_dom"/>
</dbReference>
<reference evidence="4 5" key="1">
    <citation type="journal article" date="2008" name="Nature">
        <title>The genome of the choanoflagellate Monosiga brevicollis and the origin of metazoans.</title>
        <authorList>
            <consortium name="JGI Sequencing"/>
            <person name="King N."/>
            <person name="Westbrook M.J."/>
            <person name="Young S.L."/>
            <person name="Kuo A."/>
            <person name="Abedin M."/>
            <person name="Chapman J."/>
            <person name="Fairclough S."/>
            <person name="Hellsten U."/>
            <person name="Isogai Y."/>
            <person name="Letunic I."/>
            <person name="Marr M."/>
            <person name="Pincus D."/>
            <person name="Putnam N."/>
            <person name="Rokas A."/>
            <person name="Wright K.J."/>
            <person name="Zuzow R."/>
            <person name="Dirks W."/>
            <person name="Good M."/>
            <person name="Goodstein D."/>
            <person name="Lemons D."/>
            <person name="Li W."/>
            <person name="Lyons J.B."/>
            <person name="Morris A."/>
            <person name="Nichols S."/>
            <person name="Richter D.J."/>
            <person name="Salamov A."/>
            <person name="Bork P."/>
            <person name="Lim W.A."/>
            <person name="Manning G."/>
            <person name="Miller W.T."/>
            <person name="McGinnis W."/>
            <person name="Shapiro H."/>
            <person name="Tjian R."/>
            <person name="Grigoriev I.V."/>
            <person name="Rokhsar D."/>
        </authorList>
    </citation>
    <scope>NUCLEOTIDE SEQUENCE [LARGE SCALE GENOMIC DNA]</scope>
    <source>
        <strain evidence="5">MX1 / ATCC 50154</strain>
    </source>
</reference>
<dbReference type="Gene3D" id="3.40.50.1820">
    <property type="entry name" value="alpha/beta hydrolase"/>
    <property type="match status" value="1"/>
</dbReference>
<organism evidence="4 5">
    <name type="scientific">Monosiga brevicollis</name>
    <name type="common">Choanoflagellate</name>
    <dbReference type="NCBI Taxonomy" id="81824"/>
    <lineage>
        <taxon>Eukaryota</taxon>
        <taxon>Choanoflagellata</taxon>
        <taxon>Craspedida</taxon>
        <taxon>Salpingoecidae</taxon>
        <taxon>Monosiga</taxon>
    </lineage>
</organism>
<dbReference type="PANTHER" id="PTHR48081">
    <property type="entry name" value="AB HYDROLASE SUPERFAMILY PROTEIN C4A8.06C"/>
    <property type="match status" value="1"/>
</dbReference>
<keyword evidence="2" id="KW-0472">Membrane</keyword>
<gene>
    <name evidence="4" type="ORF">MONBRDRAFT_9041</name>
</gene>
<proteinExistence type="predicted"/>
<protein>
    <recommendedName>
        <fullName evidence="3">BD-FAE-like domain-containing protein</fullName>
    </recommendedName>
</protein>
<keyword evidence="2" id="KW-0812">Transmembrane</keyword>
<keyword evidence="1" id="KW-0378">Hydrolase</keyword>
<dbReference type="AlphaFoldDB" id="A9V1W9"/>
<dbReference type="RefSeq" id="XP_001746620.1">
    <property type="nucleotide sequence ID" value="XM_001746568.1"/>
</dbReference>
<sequence>MTAVALALAEGWLVCQPAVFVGVVTLLVLILSAAGLVALQNMHEGLPPGKSWLERTLLAASPRRLWRLFFMILSWLQMIEMLQRKSKRQFCFFSTLLSPNALARPWSMPHRRAGTLQSRFAASGGAWSSGDKAMYGLIGREASAKGVLAAVANYAYWPQGTMHHMLQDLVDAVQAVRRLGVTQICLMGHSAGAHLCTLLPLRLARELAFRATGSGDADSVLAEYSAEELRQSFEALRAVVGYGGVYNIPMHFAHEASRGVEYVSKMRRSVAGEARDLILYSPSLLARELTLDQMTMSARWPHYFLMHGQLDDVVPCRSAVEFAERMRLLGAVVDAQYVHGGHSELVISLMSPRWRLYTATHSLLNDALGCLS</sequence>
<keyword evidence="5" id="KW-1185">Reference proteome</keyword>
<accession>A9V1W9</accession>
<keyword evidence="2" id="KW-1133">Transmembrane helix</keyword>
<dbReference type="EMBL" id="CH991554">
    <property type="protein sequence ID" value="EDQ88516.1"/>
    <property type="molecule type" value="Genomic_DNA"/>
</dbReference>
<dbReference type="SUPFAM" id="SSF53474">
    <property type="entry name" value="alpha/beta-Hydrolases"/>
    <property type="match status" value="1"/>
</dbReference>
<evidence type="ECO:0000313" key="5">
    <source>
        <dbReference type="Proteomes" id="UP000001357"/>
    </source>
</evidence>
<dbReference type="GO" id="GO:0004061">
    <property type="term" value="F:arylformamidase activity"/>
    <property type="evidence" value="ECO:0000318"/>
    <property type="project" value="GO_Central"/>
</dbReference>
<dbReference type="KEGG" id="mbr:MONBRDRAFT_9041"/>
<dbReference type="Pfam" id="PF20434">
    <property type="entry name" value="BD-FAE"/>
    <property type="match status" value="1"/>
</dbReference>
<dbReference type="eggNOG" id="KOG1516">
    <property type="taxonomic scope" value="Eukaryota"/>
</dbReference>
<evidence type="ECO:0000313" key="4">
    <source>
        <dbReference type="EMBL" id="EDQ88516.1"/>
    </source>
</evidence>
<feature type="domain" description="BD-FAE-like" evidence="3">
    <location>
        <begin position="122"/>
        <end position="325"/>
    </location>
</feature>
<feature type="transmembrane region" description="Helical" evidence="2">
    <location>
        <begin position="18"/>
        <end position="39"/>
    </location>
</feature>
<dbReference type="InterPro" id="IPR029058">
    <property type="entry name" value="AB_hydrolase_fold"/>
</dbReference>
<dbReference type="GeneID" id="5891816"/>
<dbReference type="Proteomes" id="UP000001357">
    <property type="component" value="Unassembled WGS sequence"/>
</dbReference>